<dbReference type="InterPro" id="IPR004821">
    <property type="entry name" value="Cyt_trans-like"/>
</dbReference>
<name>A0A841U0D6_9BACL</name>
<evidence type="ECO:0000256" key="6">
    <source>
        <dbReference type="ARBA" id="ARBA00022741"/>
    </source>
</evidence>
<evidence type="ECO:0000256" key="5">
    <source>
        <dbReference type="ARBA" id="ARBA00022695"/>
    </source>
</evidence>
<gene>
    <name evidence="10" type="primary">nadD</name>
    <name evidence="12" type="ORF">H7B90_22950</name>
</gene>
<organism evidence="12 13">
    <name type="scientific">Cohnella xylanilytica</name>
    <dbReference type="NCBI Taxonomy" id="557555"/>
    <lineage>
        <taxon>Bacteria</taxon>
        <taxon>Bacillati</taxon>
        <taxon>Bacillota</taxon>
        <taxon>Bacilli</taxon>
        <taxon>Bacillales</taxon>
        <taxon>Paenibacillaceae</taxon>
        <taxon>Cohnella</taxon>
    </lineage>
</organism>
<dbReference type="GO" id="GO:0009435">
    <property type="term" value="P:NAD+ biosynthetic process"/>
    <property type="evidence" value="ECO:0007669"/>
    <property type="project" value="UniProtKB-UniRule"/>
</dbReference>
<dbReference type="NCBIfam" id="TIGR00125">
    <property type="entry name" value="cyt_tran_rel"/>
    <property type="match status" value="1"/>
</dbReference>
<evidence type="ECO:0000256" key="7">
    <source>
        <dbReference type="ARBA" id="ARBA00022840"/>
    </source>
</evidence>
<accession>A0A841U0D6</accession>
<keyword evidence="5 10" id="KW-0548">Nucleotidyltransferase</keyword>
<dbReference type="HAMAP" id="MF_00244">
    <property type="entry name" value="NaMN_adenylyltr"/>
    <property type="match status" value="1"/>
</dbReference>
<dbReference type="NCBIfam" id="TIGR00482">
    <property type="entry name" value="nicotinate (nicotinamide) nucleotide adenylyltransferase"/>
    <property type="match status" value="1"/>
</dbReference>
<dbReference type="Pfam" id="PF01467">
    <property type="entry name" value="CTP_transf_like"/>
    <property type="match status" value="1"/>
</dbReference>
<keyword evidence="7 10" id="KW-0067">ATP-binding</keyword>
<comment type="pathway">
    <text evidence="2 10">Cofactor biosynthesis; NAD(+) biosynthesis; deamido-NAD(+) from nicotinate D-ribonucleotide: step 1/1.</text>
</comment>
<proteinExistence type="inferred from homology"/>
<evidence type="ECO:0000256" key="8">
    <source>
        <dbReference type="ARBA" id="ARBA00023027"/>
    </source>
</evidence>
<dbReference type="GO" id="GO:0005524">
    <property type="term" value="F:ATP binding"/>
    <property type="evidence" value="ECO:0007669"/>
    <property type="project" value="UniProtKB-KW"/>
</dbReference>
<keyword evidence="3 10" id="KW-0662">Pyridine nucleotide biosynthesis</keyword>
<evidence type="ECO:0000256" key="9">
    <source>
        <dbReference type="ARBA" id="ARBA00048721"/>
    </source>
</evidence>
<evidence type="ECO:0000256" key="4">
    <source>
        <dbReference type="ARBA" id="ARBA00022679"/>
    </source>
</evidence>
<evidence type="ECO:0000256" key="2">
    <source>
        <dbReference type="ARBA" id="ARBA00005019"/>
    </source>
</evidence>
<keyword evidence="4 10" id="KW-0808">Transferase</keyword>
<comment type="similarity">
    <text evidence="10">Belongs to the NadD family.</text>
</comment>
<keyword evidence="6 10" id="KW-0547">Nucleotide-binding</keyword>
<sequence length="195" mass="22171">MKRTGLMGGTFDPIHLGHLIAAEAAREAAGLDEVWFIPTSVPPHKPQPGADGSDRRAMAELALEGHPSFRVEDAELARGGVSYTIDTVTALRERYPDRDFHWIVGTDMMNDLPRWRRIEELAELVRFVCLKREGEESEEAVLPAFLRERLLHAPMPPIGISSTDIRLRRRERRSIRYLVPEAVREYIEGKGLYES</sequence>
<reference evidence="12 13" key="1">
    <citation type="submission" date="2020-08" db="EMBL/GenBank/DDBJ databases">
        <title>Cohnella phylogeny.</title>
        <authorList>
            <person name="Dunlap C."/>
        </authorList>
    </citation>
    <scope>NUCLEOTIDE SEQUENCE [LARGE SCALE GENOMIC DNA]</scope>
    <source>
        <strain evidence="12 13">DSM 25239</strain>
    </source>
</reference>
<dbReference type="Gene3D" id="3.40.50.620">
    <property type="entry name" value="HUPs"/>
    <property type="match status" value="1"/>
</dbReference>
<evidence type="ECO:0000256" key="1">
    <source>
        <dbReference type="ARBA" id="ARBA00002324"/>
    </source>
</evidence>
<dbReference type="PANTHER" id="PTHR39321">
    <property type="entry name" value="NICOTINATE-NUCLEOTIDE ADENYLYLTRANSFERASE-RELATED"/>
    <property type="match status" value="1"/>
</dbReference>
<dbReference type="NCBIfam" id="NF000840">
    <property type="entry name" value="PRK00071.1-3"/>
    <property type="match status" value="1"/>
</dbReference>
<comment type="caution">
    <text evidence="12">The sequence shown here is derived from an EMBL/GenBank/DDBJ whole genome shotgun (WGS) entry which is preliminary data.</text>
</comment>
<dbReference type="EC" id="2.7.7.18" evidence="10"/>
<dbReference type="RefSeq" id="WP_185138265.1">
    <property type="nucleotide sequence ID" value="NZ_BORM01000016.1"/>
</dbReference>
<dbReference type="SUPFAM" id="SSF52374">
    <property type="entry name" value="Nucleotidylyl transferase"/>
    <property type="match status" value="1"/>
</dbReference>
<evidence type="ECO:0000313" key="13">
    <source>
        <dbReference type="Proteomes" id="UP000553776"/>
    </source>
</evidence>
<protein>
    <recommendedName>
        <fullName evidence="10">Probable nicotinate-nucleotide adenylyltransferase</fullName>
        <ecNumber evidence="10">2.7.7.18</ecNumber>
    </recommendedName>
    <alternativeName>
        <fullName evidence="10">Deamido-NAD(+) diphosphorylase</fullName>
    </alternativeName>
    <alternativeName>
        <fullName evidence="10">Deamido-NAD(+) pyrophosphorylase</fullName>
    </alternativeName>
    <alternativeName>
        <fullName evidence="10">Nicotinate mononucleotide adenylyltransferase</fullName>
        <shortName evidence="10">NaMN adenylyltransferase</shortName>
    </alternativeName>
</protein>
<comment type="catalytic activity">
    <reaction evidence="9 10">
        <text>nicotinate beta-D-ribonucleotide + ATP + H(+) = deamido-NAD(+) + diphosphate</text>
        <dbReference type="Rhea" id="RHEA:22860"/>
        <dbReference type="ChEBI" id="CHEBI:15378"/>
        <dbReference type="ChEBI" id="CHEBI:30616"/>
        <dbReference type="ChEBI" id="CHEBI:33019"/>
        <dbReference type="ChEBI" id="CHEBI:57502"/>
        <dbReference type="ChEBI" id="CHEBI:58437"/>
        <dbReference type="EC" id="2.7.7.18"/>
    </reaction>
</comment>
<keyword evidence="8 10" id="KW-0520">NAD</keyword>
<keyword evidence="13" id="KW-1185">Reference proteome</keyword>
<feature type="domain" description="Cytidyltransferase-like" evidence="11">
    <location>
        <begin position="6"/>
        <end position="167"/>
    </location>
</feature>
<dbReference type="EMBL" id="JACJVR010000088">
    <property type="protein sequence ID" value="MBB6694257.1"/>
    <property type="molecule type" value="Genomic_DNA"/>
</dbReference>
<evidence type="ECO:0000259" key="11">
    <source>
        <dbReference type="Pfam" id="PF01467"/>
    </source>
</evidence>
<dbReference type="GO" id="GO:0004515">
    <property type="term" value="F:nicotinate-nucleotide adenylyltransferase activity"/>
    <property type="evidence" value="ECO:0007669"/>
    <property type="project" value="UniProtKB-UniRule"/>
</dbReference>
<dbReference type="PANTHER" id="PTHR39321:SF3">
    <property type="entry name" value="PHOSPHOPANTETHEINE ADENYLYLTRANSFERASE"/>
    <property type="match status" value="1"/>
</dbReference>
<evidence type="ECO:0000256" key="10">
    <source>
        <dbReference type="HAMAP-Rule" id="MF_00244"/>
    </source>
</evidence>
<comment type="function">
    <text evidence="1 10">Catalyzes the reversible adenylation of nicotinate mononucleotide (NaMN) to nicotinic acid adenine dinucleotide (NaAD).</text>
</comment>
<dbReference type="Proteomes" id="UP000553776">
    <property type="component" value="Unassembled WGS sequence"/>
</dbReference>
<dbReference type="AlphaFoldDB" id="A0A841U0D6"/>
<evidence type="ECO:0000256" key="3">
    <source>
        <dbReference type="ARBA" id="ARBA00022642"/>
    </source>
</evidence>
<dbReference type="CDD" id="cd02165">
    <property type="entry name" value="NMNAT"/>
    <property type="match status" value="1"/>
</dbReference>
<evidence type="ECO:0000313" key="12">
    <source>
        <dbReference type="EMBL" id="MBB6694257.1"/>
    </source>
</evidence>
<dbReference type="InterPro" id="IPR005248">
    <property type="entry name" value="NadD/NMNAT"/>
</dbReference>
<dbReference type="UniPathway" id="UPA00253">
    <property type="reaction ID" value="UER00332"/>
</dbReference>
<dbReference type="InterPro" id="IPR014729">
    <property type="entry name" value="Rossmann-like_a/b/a_fold"/>
</dbReference>